<dbReference type="Pfam" id="PF16153">
    <property type="entry name" value="DUF4861"/>
    <property type="match status" value="1"/>
</dbReference>
<dbReference type="RefSeq" id="WP_304323365.1">
    <property type="nucleotide sequence ID" value="NZ_CAUDCD010000035.1"/>
</dbReference>
<comment type="caution">
    <text evidence="1">The sequence shown here is derived from an EMBL/GenBank/DDBJ whole genome shotgun (WGS) entry which is preliminary data.</text>
</comment>
<protein>
    <submittedName>
        <fullName evidence="1">DUF4861 domain-containing protein</fullName>
    </submittedName>
</protein>
<accession>A0A854C2U4</accession>
<dbReference type="SUPFAM" id="SSF74650">
    <property type="entry name" value="Galactose mutarotase-like"/>
    <property type="match status" value="1"/>
</dbReference>
<dbReference type="GO" id="GO:0030246">
    <property type="term" value="F:carbohydrate binding"/>
    <property type="evidence" value="ECO:0007669"/>
    <property type="project" value="InterPro"/>
</dbReference>
<evidence type="ECO:0000313" key="1">
    <source>
        <dbReference type="EMBL" id="OKZ11372.1"/>
    </source>
</evidence>
<gene>
    <name evidence="1" type="ORF">BHV76_04315</name>
</gene>
<dbReference type="Proteomes" id="UP000186685">
    <property type="component" value="Unassembled WGS sequence"/>
</dbReference>
<dbReference type="InterPro" id="IPR011013">
    <property type="entry name" value="Gal_mutarotase_sf_dom"/>
</dbReference>
<reference evidence="1 2" key="1">
    <citation type="journal article" date="2016" name="Nat. Biotechnol.">
        <title>Measurement of bacterial replication rates in microbial communities.</title>
        <authorList>
            <person name="Brown C.T."/>
            <person name="Olm M.R."/>
            <person name="Thomas B.C."/>
            <person name="Banfield J.F."/>
        </authorList>
    </citation>
    <scope>NUCLEOTIDE SEQUENCE [LARGE SCALE GENOMIC DNA]</scope>
    <source>
        <strain evidence="1">45_130</strain>
    </source>
</reference>
<dbReference type="AlphaFoldDB" id="A0A854C2U4"/>
<organism evidence="1 2">
    <name type="scientific">Phocaeicola plebeius</name>
    <dbReference type="NCBI Taxonomy" id="310297"/>
    <lineage>
        <taxon>Bacteria</taxon>
        <taxon>Pseudomonadati</taxon>
        <taxon>Bacteroidota</taxon>
        <taxon>Bacteroidia</taxon>
        <taxon>Bacteroidales</taxon>
        <taxon>Bacteroidaceae</taxon>
        <taxon>Phocaeicola</taxon>
    </lineage>
</organism>
<proteinExistence type="predicted"/>
<evidence type="ECO:0000313" key="2">
    <source>
        <dbReference type="Proteomes" id="UP000186685"/>
    </source>
</evidence>
<dbReference type="InterPro" id="IPR032342">
    <property type="entry name" value="DUF4861"/>
</dbReference>
<sequence length="411" mass="45133">MRKTLFAAAACATVLWTGCSKSESVTVTIANPLAIERTGEMVEIPVNDIYTQLNLSDTAQFVIYDEKAQEVPYQLTYDEKVIFPVSIASKASVNYTVQQGTPSLVNAVVYGRCYPERLDDIAWENDRAAYRAYGPALQKSGEKAYGYDVFTKSVEELVVEDRYAMELDSASRAEIKALREAGKKAEADSLSRAISYHIDHGNGMDCYAVGPTLGGGTAALMPDSAIVYPYCYKDYEILDNGPLRFTVKLVFNPLVVKNDSNVVETRIIQLDKGSQLNKTTVSYEYLTQATPVAAGLVLHAANPEGYAYDAAKGYISYADPTTNAEAGNGIVYVGAVFPASVQTTTQLFEKPVGDALGHVLGISTYEPGNDFVYYWGSGWSKYGFEKAEDWNNYLKDYAEKVRNPLVVTVQK</sequence>
<dbReference type="GO" id="GO:0005975">
    <property type="term" value="P:carbohydrate metabolic process"/>
    <property type="evidence" value="ECO:0007669"/>
    <property type="project" value="InterPro"/>
</dbReference>
<dbReference type="PROSITE" id="PS51257">
    <property type="entry name" value="PROKAR_LIPOPROTEIN"/>
    <property type="match status" value="1"/>
</dbReference>
<dbReference type="GO" id="GO:0003824">
    <property type="term" value="F:catalytic activity"/>
    <property type="evidence" value="ECO:0007669"/>
    <property type="project" value="InterPro"/>
</dbReference>
<dbReference type="EMBL" id="MNQR01000014">
    <property type="protein sequence ID" value="OKZ11372.1"/>
    <property type="molecule type" value="Genomic_DNA"/>
</dbReference>
<name>A0A854C2U4_9BACT</name>